<dbReference type="KEGG" id="smo:SELMODRAFT_419576"/>
<protein>
    <submittedName>
        <fullName evidence="1">Uncharacterized protein</fullName>
    </submittedName>
</protein>
<evidence type="ECO:0000313" key="1">
    <source>
        <dbReference type="EMBL" id="EFJ18945.1"/>
    </source>
</evidence>
<dbReference type="InterPro" id="IPR023586">
    <property type="entry name" value="Ile-tRNA-ligase_type2"/>
</dbReference>
<sequence length="182" mass="21093">MEQARTPPYHMRFRFHDKPHRTFKVTKFQPPLVKRTMLKVANSFSDCDLVLLDVGCDKNSYPFCWQSETPLIYKALPSWKNIFIIGLTMLEIGGFQKGIGGTVIRFLTVGLKVAHAYIHYPFENRNLFDKTFLLLLKALIKLVDDGKKMSKKLKNYPPPIDVVHDYGAVIDVFLPWYNALDR</sequence>
<keyword evidence="2" id="KW-1185">Reference proteome</keyword>
<dbReference type="STRING" id="88036.D8S9D9"/>
<dbReference type="GO" id="GO:0004822">
    <property type="term" value="F:isoleucine-tRNA ligase activity"/>
    <property type="evidence" value="ECO:0007669"/>
    <property type="project" value="InterPro"/>
</dbReference>
<proteinExistence type="predicted"/>
<gene>
    <name evidence="1" type="ORF">SELMODRAFT_419576</name>
</gene>
<dbReference type="PANTHER" id="PTHR42780:SF1">
    <property type="entry name" value="ISOLEUCINE--TRNA LIGASE, CYTOPLASMIC"/>
    <property type="match status" value="1"/>
</dbReference>
<dbReference type="HOGENOM" id="CLU_1484435_0_0_1"/>
<dbReference type="PANTHER" id="PTHR42780">
    <property type="entry name" value="SOLEUCYL-TRNA SYNTHETASE"/>
    <property type="match status" value="1"/>
</dbReference>
<dbReference type="InParanoid" id="D8S9D9"/>
<dbReference type="Gramene" id="EFJ18945">
    <property type="protein sequence ID" value="EFJ18945"/>
    <property type="gene ID" value="SELMODRAFT_419576"/>
</dbReference>
<reference evidence="1 2" key="1">
    <citation type="journal article" date="2011" name="Science">
        <title>The Selaginella genome identifies genetic changes associated with the evolution of vascular plants.</title>
        <authorList>
            <person name="Banks J.A."/>
            <person name="Nishiyama T."/>
            <person name="Hasebe M."/>
            <person name="Bowman J.L."/>
            <person name="Gribskov M."/>
            <person name="dePamphilis C."/>
            <person name="Albert V.A."/>
            <person name="Aono N."/>
            <person name="Aoyama T."/>
            <person name="Ambrose B.A."/>
            <person name="Ashton N.W."/>
            <person name="Axtell M.J."/>
            <person name="Barker E."/>
            <person name="Barker M.S."/>
            <person name="Bennetzen J.L."/>
            <person name="Bonawitz N.D."/>
            <person name="Chapple C."/>
            <person name="Cheng C."/>
            <person name="Correa L.G."/>
            <person name="Dacre M."/>
            <person name="DeBarry J."/>
            <person name="Dreyer I."/>
            <person name="Elias M."/>
            <person name="Engstrom E.M."/>
            <person name="Estelle M."/>
            <person name="Feng L."/>
            <person name="Finet C."/>
            <person name="Floyd S.K."/>
            <person name="Frommer W.B."/>
            <person name="Fujita T."/>
            <person name="Gramzow L."/>
            <person name="Gutensohn M."/>
            <person name="Harholt J."/>
            <person name="Hattori M."/>
            <person name="Heyl A."/>
            <person name="Hirai T."/>
            <person name="Hiwatashi Y."/>
            <person name="Ishikawa M."/>
            <person name="Iwata M."/>
            <person name="Karol K.G."/>
            <person name="Koehler B."/>
            <person name="Kolukisaoglu U."/>
            <person name="Kubo M."/>
            <person name="Kurata T."/>
            <person name="Lalonde S."/>
            <person name="Li K."/>
            <person name="Li Y."/>
            <person name="Litt A."/>
            <person name="Lyons E."/>
            <person name="Manning G."/>
            <person name="Maruyama T."/>
            <person name="Michael T.P."/>
            <person name="Mikami K."/>
            <person name="Miyazaki S."/>
            <person name="Morinaga S."/>
            <person name="Murata T."/>
            <person name="Mueller-Roeber B."/>
            <person name="Nelson D.R."/>
            <person name="Obara M."/>
            <person name="Oguri Y."/>
            <person name="Olmstead R.G."/>
            <person name="Onodera N."/>
            <person name="Petersen B.L."/>
            <person name="Pils B."/>
            <person name="Prigge M."/>
            <person name="Rensing S.A."/>
            <person name="Riano-Pachon D.M."/>
            <person name="Roberts A.W."/>
            <person name="Sato Y."/>
            <person name="Scheller H.V."/>
            <person name="Schulz B."/>
            <person name="Schulz C."/>
            <person name="Shakirov E.V."/>
            <person name="Shibagaki N."/>
            <person name="Shinohara N."/>
            <person name="Shippen D.E."/>
            <person name="Soerensen I."/>
            <person name="Sotooka R."/>
            <person name="Sugimoto N."/>
            <person name="Sugita M."/>
            <person name="Sumikawa N."/>
            <person name="Tanurdzic M."/>
            <person name="Theissen G."/>
            <person name="Ulvskov P."/>
            <person name="Wakazuki S."/>
            <person name="Weng J.K."/>
            <person name="Willats W.W."/>
            <person name="Wipf D."/>
            <person name="Wolf P.G."/>
            <person name="Yang L."/>
            <person name="Zimmer A.D."/>
            <person name="Zhu Q."/>
            <person name="Mitros T."/>
            <person name="Hellsten U."/>
            <person name="Loque D."/>
            <person name="Otillar R."/>
            <person name="Salamov A."/>
            <person name="Schmutz J."/>
            <person name="Shapiro H."/>
            <person name="Lindquist E."/>
            <person name="Lucas S."/>
            <person name="Rokhsar D."/>
            <person name="Grigoriev I.V."/>
        </authorList>
    </citation>
    <scope>NUCLEOTIDE SEQUENCE [LARGE SCALE GENOMIC DNA]</scope>
</reference>
<dbReference type="eggNOG" id="KOG0434">
    <property type="taxonomic scope" value="Eukaryota"/>
</dbReference>
<organism evidence="2">
    <name type="scientific">Selaginella moellendorffii</name>
    <name type="common">Spikemoss</name>
    <dbReference type="NCBI Taxonomy" id="88036"/>
    <lineage>
        <taxon>Eukaryota</taxon>
        <taxon>Viridiplantae</taxon>
        <taxon>Streptophyta</taxon>
        <taxon>Embryophyta</taxon>
        <taxon>Tracheophyta</taxon>
        <taxon>Lycopodiopsida</taxon>
        <taxon>Selaginellales</taxon>
        <taxon>Selaginellaceae</taxon>
        <taxon>Selaginella</taxon>
    </lineage>
</organism>
<dbReference type="SUPFAM" id="SSF52374">
    <property type="entry name" value="Nucleotidylyl transferase"/>
    <property type="match status" value="1"/>
</dbReference>
<evidence type="ECO:0000313" key="2">
    <source>
        <dbReference type="Proteomes" id="UP000001514"/>
    </source>
</evidence>
<dbReference type="AlphaFoldDB" id="D8S9D9"/>
<dbReference type="Proteomes" id="UP000001514">
    <property type="component" value="Unassembled WGS sequence"/>
</dbReference>
<dbReference type="EMBL" id="GL377608">
    <property type="protein sequence ID" value="EFJ18945.1"/>
    <property type="molecule type" value="Genomic_DNA"/>
</dbReference>
<accession>D8S9D9</accession>
<name>D8S9D9_SELML</name>